<evidence type="ECO:0000313" key="1">
    <source>
        <dbReference type="EMBL" id="MCT9809374.1"/>
    </source>
</evidence>
<proteinExistence type="predicted"/>
<sequence length="112" mass="12165">MSEGNQLTVAPSFAALYADRSGRVRTPLAEVLARYEFCEDLASHLVEQAQILYHREAPSEAGVLLGMHAALRADEALLSAAEAGWVVQRLAELLDWRCPQLPEPGDAAPPQV</sequence>
<protein>
    <recommendedName>
        <fullName evidence="3">ATPase with chaperone activity</fullName>
    </recommendedName>
</protein>
<accession>A0ABT2PHW6</accession>
<name>A0ABT2PHW6_9BURK</name>
<organism evidence="1 2">
    <name type="scientific">Acidovorax bellezanensis</name>
    <dbReference type="NCBI Taxonomy" id="2976702"/>
    <lineage>
        <taxon>Bacteria</taxon>
        <taxon>Pseudomonadati</taxon>
        <taxon>Pseudomonadota</taxon>
        <taxon>Betaproteobacteria</taxon>
        <taxon>Burkholderiales</taxon>
        <taxon>Comamonadaceae</taxon>
        <taxon>Acidovorax</taxon>
    </lineage>
</organism>
<comment type="caution">
    <text evidence="1">The sequence shown here is derived from an EMBL/GenBank/DDBJ whole genome shotgun (WGS) entry which is preliminary data.</text>
</comment>
<evidence type="ECO:0000313" key="2">
    <source>
        <dbReference type="Proteomes" id="UP001525968"/>
    </source>
</evidence>
<evidence type="ECO:0008006" key="3">
    <source>
        <dbReference type="Google" id="ProtNLM"/>
    </source>
</evidence>
<gene>
    <name evidence="1" type="ORF">N0K08_01880</name>
</gene>
<reference evidence="1 2" key="1">
    <citation type="submission" date="2022-09" db="EMBL/GenBank/DDBJ databases">
        <title>Draft genome of isolate Be4.</title>
        <authorList>
            <person name="Sanchez-Castro I."/>
            <person name="Martinez-Rodriguez P."/>
            <person name="Descostes M."/>
            <person name="Merroun M."/>
        </authorList>
    </citation>
    <scope>NUCLEOTIDE SEQUENCE [LARGE SCALE GENOMIC DNA]</scope>
    <source>
        <strain evidence="1 2">Be4</strain>
    </source>
</reference>
<keyword evidence="2" id="KW-1185">Reference proteome</keyword>
<dbReference type="EMBL" id="JAODYH010000001">
    <property type="protein sequence ID" value="MCT9809374.1"/>
    <property type="molecule type" value="Genomic_DNA"/>
</dbReference>
<dbReference type="RefSeq" id="WP_261498291.1">
    <property type="nucleotide sequence ID" value="NZ_JAODYH010000001.1"/>
</dbReference>
<dbReference type="Proteomes" id="UP001525968">
    <property type="component" value="Unassembled WGS sequence"/>
</dbReference>